<reference evidence="3" key="1">
    <citation type="journal article" date="2020" name="MBio">
        <title>Horizontal gene transfer to a defensive symbiont with a reduced genome amongst a multipartite beetle microbiome.</title>
        <authorList>
            <person name="Waterworth S.C."/>
            <person name="Florez L.V."/>
            <person name="Rees E.R."/>
            <person name="Hertweck C."/>
            <person name="Kaltenpoth M."/>
            <person name="Kwan J.C."/>
        </authorList>
    </citation>
    <scope>NUCLEOTIDE SEQUENCE [LARGE SCALE GENOMIC DNA]</scope>
</reference>
<comment type="caution">
    <text evidence="2">The sequence shown here is derived from an EMBL/GenBank/DDBJ whole genome shotgun (WGS) entry which is preliminary data.</text>
</comment>
<evidence type="ECO:0000256" key="1">
    <source>
        <dbReference type="SAM" id="Phobius"/>
    </source>
</evidence>
<dbReference type="EMBL" id="WNDS01000005">
    <property type="protein sequence ID" value="KAF1013254.1"/>
    <property type="molecule type" value="Genomic_DNA"/>
</dbReference>
<keyword evidence="1" id="KW-0472">Membrane</keyword>
<dbReference type="AlphaFoldDB" id="A0A7V8FDJ4"/>
<proteinExistence type="predicted"/>
<keyword evidence="1" id="KW-1133">Transmembrane helix</keyword>
<feature type="transmembrane region" description="Helical" evidence="1">
    <location>
        <begin position="58"/>
        <end position="76"/>
    </location>
</feature>
<gene>
    <name evidence="2" type="ORF">GAK31_03403</name>
</gene>
<keyword evidence="1" id="KW-0812">Transmembrane</keyword>
<evidence type="ECO:0000313" key="3">
    <source>
        <dbReference type="Proteomes" id="UP000487117"/>
    </source>
</evidence>
<evidence type="ECO:0000313" key="2">
    <source>
        <dbReference type="EMBL" id="KAF1013254.1"/>
    </source>
</evidence>
<protein>
    <submittedName>
        <fullName evidence="2">Uncharacterized protein</fullName>
    </submittedName>
</protein>
<dbReference type="Proteomes" id="UP000487117">
    <property type="component" value="Unassembled WGS sequence"/>
</dbReference>
<name>A0A7V8FDJ4_STEMA</name>
<sequence length="77" mass="8265">MRCGSRVGVRLRDVPASLRPQSGDCITLGVLKADGTGGWYLDLAELQAQQRQLCRKEVGVLLLSSTLISAGLILIVQ</sequence>
<organism evidence="2 3">
    <name type="scientific">Stenotrophomonas maltophilia</name>
    <name type="common">Pseudomonas maltophilia</name>
    <name type="synonym">Xanthomonas maltophilia</name>
    <dbReference type="NCBI Taxonomy" id="40324"/>
    <lineage>
        <taxon>Bacteria</taxon>
        <taxon>Pseudomonadati</taxon>
        <taxon>Pseudomonadota</taxon>
        <taxon>Gammaproteobacteria</taxon>
        <taxon>Lysobacterales</taxon>
        <taxon>Lysobacteraceae</taxon>
        <taxon>Stenotrophomonas</taxon>
        <taxon>Stenotrophomonas maltophilia group</taxon>
    </lineage>
</organism>
<accession>A0A7V8FDJ4</accession>